<dbReference type="EMBL" id="QGDH01000045">
    <property type="protein sequence ID" value="RAR12805.1"/>
    <property type="molecule type" value="Genomic_DNA"/>
</dbReference>
<gene>
    <name evidence="1" type="ORF">DDE83_003840</name>
</gene>
<evidence type="ECO:0000313" key="1">
    <source>
        <dbReference type="EMBL" id="RAR12805.1"/>
    </source>
</evidence>
<dbReference type="AlphaFoldDB" id="A0A364N646"/>
<name>A0A364N646_STELY</name>
<proteinExistence type="predicted"/>
<keyword evidence="2" id="KW-1185">Reference proteome</keyword>
<protein>
    <recommendedName>
        <fullName evidence="3">SnoaL-like domain-containing protein</fullName>
    </recommendedName>
</protein>
<evidence type="ECO:0000313" key="2">
    <source>
        <dbReference type="Proteomes" id="UP000249619"/>
    </source>
</evidence>
<accession>A0A364N646</accession>
<organism evidence="1 2">
    <name type="scientific">Stemphylium lycopersici</name>
    <name type="common">Tomato gray leaf spot disease fungus</name>
    <name type="synonym">Thyrospora lycopersici</name>
    <dbReference type="NCBI Taxonomy" id="183478"/>
    <lineage>
        <taxon>Eukaryota</taxon>
        <taxon>Fungi</taxon>
        <taxon>Dikarya</taxon>
        <taxon>Ascomycota</taxon>
        <taxon>Pezizomycotina</taxon>
        <taxon>Dothideomycetes</taxon>
        <taxon>Pleosporomycetidae</taxon>
        <taxon>Pleosporales</taxon>
        <taxon>Pleosporineae</taxon>
        <taxon>Pleosporaceae</taxon>
        <taxon>Stemphylium</taxon>
    </lineage>
</organism>
<reference evidence="2" key="1">
    <citation type="submission" date="2018-05" db="EMBL/GenBank/DDBJ databases">
        <title>Draft genome sequence of Stemphylium lycopersici strain CIDEFI 213.</title>
        <authorList>
            <person name="Medina R."/>
            <person name="Franco M.E.E."/>
            <person name="Lucentini C.G."/>
            <person name="Saparrat M.C.N."/>
            <person name="Balatti P.A."/>
        </authorList>
    </citation>
    <scope>NUCLEOTIDE SEQUENCE [LARGE SCALE GENOMIC DNA]</scope>
    <source>
        <strain evidence="2">CIDEFI 213</strain>
    </source>
</reference>
<sequence>MATPTTLKQRIETTIRAFLSALEEGGAQNDASLINRDVTTDCPRYLIPASLLQTFGLPVDYTFTPAEFQETYAKDIKVMTFKNNVIANLVIDTEARRAAFTSVAEVHPRSGKEAWSYEQAWFMYFTEDGTKVEKVVEFCDKDGLVKMAGEHA</sequence>
<comment type="caution">
    <text evidence="1">The sequence shown here is derived from an EMBL/GenBank/DDBJ whole genome shotgun (WGS) entry which is preliminary data.</text>
</comment>
<evidence type="ECO:0008006" key="3">
    <source>
        <dbReference type="Google" id="ProtNLM"/>
    </source>
</evidence>
<dbReference type="Proteomes" id="UP000249619">
    <property type="component" value="Unassembled WGS sequence"/>
</dbReference>